<gene>
    <name evidence="1" type="ORF">ISP13_15225</name>
</gene>
<keyword evidence="2" id="KW-1185">Reference proteome</keyword>
<dbReference type="EMBL" id="JADIKG010000013">
    <property type="protein sequence ID" value="MFK2874895.1"/>
    <property type="molecule type" value="Genomic_DNA"/>
</dbReference>
<dbReference type="Proteomes" id="UP001620405">
    <property type="component" value="Unassembled WGS sequence"/>
</dbReference>
<protein>
    <submittedName>
        <fullName evidence="1">Uncharacterized protein</fullName>
    </submittedName>
</protein>
<sequence>MKGDFSRIRFEPGKHYTDVLKQQGRTELDADGNEQRFIDDYRLRTETVDVIGEYGGPVRDPGFAISVVGYQIHIGAGRYYVDGLLCENTYLTHYDDQVFLIDPTSTQTAQQLLQELARGDSTACLHVFLEVWQRMVTALDDTCLGEPALGQADTTVRLQTVWRVVASLDTPKGNPIYKAAIDIAAGAAATAPDLMPGQAELYQATPTAIDTAANAAASLSIDEITREMSPCCRILYKEIAPKHTGSLYAQTAENSGDCGCQPVPAAGYTGLENQLYRVEIHESGDLSSATFKWSRENASVVVAVLNVSGTKVTVNSLGMDANLGFQTGQWVEISDDTNLFGETPNQPGTLYQIQSIDPPSMTLTMTATVQNVDTGRNARMRRWDQTDTTATTNGIPVSSGWITLENGIEVCFGKGNYVAGDYWTIPARSATGTIDWPPCGSDGNWYQPPFYTVVHRAPLACICLRDSFGTKGRDIFANTSAFAYQDIFKVDDCRLRFPTLTDLGGLIQAEALHITKINWKNDDVMTLDRLIHGGLAMLFDQPPTSPLTPANVIVTLETPILISRDTNNNYRAVYAFSEQGSGATSPLVANKSALLTNDAYLEYFNFIQTVPRNETILDSTVTLTKNTLRWTLPYENASAYQKLTLFYLDLALLAGMTQNLPTRVRVKLPGRTHYASPAGGAQIYLDGQAFGQSAAASIGKRERIDLQFPTGNSERASDFESWFYLYPVLTVSEVTLTYSALTVQQSGNSVTIVGSTPSTNSSPIVQQAQIALNYRAVEAATISLSLLGDGSVASVPSSVAVNPGDESVSVTIAINGAPADGQTESFTLTASITSAIGSASAQNASFTVTGQAAPVQTQ</sequence>
<evidence type="ECO:0000313" key="1">
    <source>
        <dbReference type="EMBL" id="MFK2874895.1"/>
    </source>
</evidence>
<evidence type="ECO:0000313" key="2">
    <source>
        <dbReference type="Proteomes" id="UP001620405"/>
    </source>
</evidence>
<accession>A0ABW8J025</accession>
<dbReference type="Pfam" id="PF20129">
    <property type="entry name" value="DUF6519"/>
    <property type="match status" value="1"/>
</dbReference>
<proteinExistence type="predicted"/>
<name>A0ABW8J025_9GAMM</name>
<comment type="caution">
    <text evidence="1">The sequence shown here is derived from an EMBL/GenBank/DDBJ whole genome shotgun (WGS) entry which is preliminary data.</text>
</comment>
<dbReference type="RefSeq" id="WP_284396276.1">
    <property type="nucleotide sequence ID" value="NZ_BSNQ01000003.1"/>
</dbReference>
<organism evidence="1 2">
    <name type="scientific">Dyella lipolytica</name>
    <dbReference type="NCBI Taxonomy" id="1867835"/>
    <lineage>
        <taxon>Bacteria</taxon>
        <taxon>Pseudomonadati</taxon>
        <taxon>Pseudomonadota</taxon>
        <taxon>Gammaproteobacteria</taxon>
        <taxon>Lysobacterales</taxon>
        <taxon>Rhodanobacteraceae</taxon>
        <taxon>Dyella</taxon>
    </lineage>
</organism>
<reference evidence="1 2" key="1">
    <citation type="submission" date="2020-10" db="EMBL/GenBank/DDBJ databases">
        <title>Phylogeny of dyella-like bacteria.</title>
        <authorList>
            <person name="Fu J."/>
        </authorList>
    </citation>
    <scope>NUCLEOTIDE SEQUENCE [LARGE SCALE GENOMIC DNA]</scope>
    <source>
        <strain evidence="1 2">DHOB07</strain>
    </source>
</reference>
<dbReference type="InterPro" id="IPR045392">
    <property type="entry name" value="DUF6519"/>
</dbReference>